<sequence length="375" mass="42144">MKFVVSSTELLKHLNAISKVISNKNTLPILDNFLFHISENKITITASDLETTLISSVVPERVEGEGYIAIPSKILTDTLKEFAEQPLTFQVDLEKCGIEILSETGKFSIVGQDGQDYPELPKLQESQLSIQVGHDVLLHGIEKTIYATADDELRPVMNGVFVEFSQNNVNFVATDAHKLVRYQRKDLTCDFDASFVLPKKPASLLKGILPKEEFDVTMKFDDYNAVFEMSDYYMVCRLVEGKYPPYNSVIPKNNPNLVTVDRLDFYNTLKRVSVFANQASNLVKLDIRKNEMIISAQDVDYAISGVERVACNNEGAEIEIGFKSTFLLEILNNLDASEIRLELCDPSRAGLILPSEDEFDHENILTLLMPMMVGV</sequence>
<protein>
    <submittedName>
        <fullName evidence="1">DNA polymerase III subunit beta</fullName>
        <ecNumber evidence="1">2.7.7.7</ecNumber>
    </submittedName>
</protein>
<evidence type="ECO:0000313" key="1">
    <source>
        <dbReference type="EMBL" id="QZE13577.1"/>
    </source>
</evidence>
<dbReference type="EC" id="2.7.7.7" evidence="1"/>
<accession>A0AC61NM90</accession>
<gene>
    <name evidence="1" type="primary">dnaN</name>
    <name evidence="1" type="ORF">K4L44_13495</name>
</gene>
<keyword evidence="1" id="KW-0808">Transferase</keyword>
<proteinExistence type="predicted"/>
<organism evidence="1 2">
    <name type="scientific">Halosquirtibacter laminarini</name>
    <dbReference type="NCBI Taxonomy" id="3374600"/>
    <lineage>
        <taxon>Bacteria</taxon>
        <taxon>Pseudomonadati</taxon>
        <taxon>Bacteroidota</taxon>
        <taxon>Bacteroidia</taxon>
        <taxon>Marinilabiliales</taxon>
        <taxon>Prolixibacteraceae</taxon>
        <taxon>Halosquirtibacter</taxon>
    </lineage>
</organism>
<reference evidence="1" key="1">
    <citation type="submission" date="2021-08" db="EMBL/GenBank/DDBJ databases">
        <title>Novel anaerobic bacterium isolated from sea squirt in East Sea, Republic of Korea.</title>
        <authorList>
            <person name="Nguyen T.H."/>
            <person name="Li Z."/>
            <person name="Lee Y.-J."/>
            <person name="Ko J."/>
            <person name="Kim S.-G."/>
        </authorList>
    </citation>
    <scope>NUCLEOTIDE SEQUENCE</scope>
    <source>
        <strain evidence="1">KCTC 25031</strain>
    </source>
</reference>
<evidence type="ECO:0000313" key="2">
    <source>
        <dbReference type="Proteomes" id="UP000826212"/>
    </source>
</evidence>
<dbReference type="EMBL" id="CP081303">
    <property type="protein sequence ID" value="QZE13577.1"/>
    <property type="molecule type" value="Genomic_DNA"/>
</dbReference>
<dbReference type="Proteomes" id="UP000826212">
    <property type="component" value="Chromosome"/>
</dbReference>
<keyword evidence="2" id="KW-1185">Reference proteome</keyword>
<keyword evidence="1" id="KW-0548">Nucleotidyltransferase</keyword>
<name>A0AC61NM90_9BACT</name>